<reference evidence="2 3" key="1">
    <citation type="submission" date="2019-07" db="EMBL/GenBank/DDBJ databases">
        <title>Genomic Encyclopedia of Type Strains, Phase I: the one thousand microbial genomes (KMG-I) project.</title>
        <authorList>
            <person name="Kyrpides N."/>
        </authorList>
    </citation>
    <scope>NUCLEOTIDE SEQUENCE [LARGE SCALE GENOMIC DNA]</scope>
    <source>
        <strain evidence="2 3">DSM 13558</strain>
    </source>
</reference>
<evidence type="ECO:0000256" key="1">
    <source>
        <dbReference type="SAM" id="Phobius"/>
    </source>
</evidence>
<feature type="transmembrane region" description="Helical" evidence="1">
    <location>
        <begin position="371"/>
        <end position="391"/>
    </location>
</feature>
<dbReference type="EMBL" id="VLKH01000001">
    <property type="protein sequence ID" value="TWH83887.1"/>
    <property type="molecule type" value="Genomic_DNA"/>
</dbReference>
<feature type="transmembrane region" description="Helical" evidence="1">
    <location>
        <begin position="290"/>
        <end position="323"/>
    </location>
</feature>
<dbReference type="Pfam" id="PF07613">
    <property type="entry name" value="DUF1576"/>
    <property type="match status" value="2"/>
</dbReference>
<accession>A0A562JKV9</accession>
<dbReference type="RefSeq" id="WP_246145346.1">
    <property type="nucleotide sequence ID" value="NZ_DAMBUX010000006.1"/>
</dbReference>
<feature type="transmembrane region" description="Helical" evidence="1">
    <location>
        <begin position="235"/>
        <end position="253"/>
    </location>
</feature>
<protein>
    <submittedName>
        <fullName evidence="2">Uncharacterized protein DUF1576</fullName>
    </submittedName>
</protein>
<organism evidence="2 3">
    <name type="scientific">Sedimentibacter saalensis</name>
    <dbReference type="NCBI Taxonomy" id="130788"/>
    <lineage>
        <taxon>Bacteria</taxon>
        <taxon>Bacillati</taxon>
        <taxon>Bacillota</taxon>
        <taxon>Tissierellia</taxon>
        <taxon>Sedimentibacter</taxon>
    </lineage>
</organism>
<feature type="transmembrane region" description="Helical" evidence="1">
    <location>
        <begin position="163"/>
        <end position="184"/>
    </location>
</feature>
<feature type="transmembrane region" description="Helical" evidence="1">
    <location>
        <begin position="398"/>
        <end position="416"/>
    </location>
</feature>
<dbReference type="InterPro" id="IPR011470">
    <property type="entry name" value="DUF1576"/>
</dbReference>
<keyword evidence="1" id="KW-0812">Transmembrane</keyword>
<evidence type="ECO:0000313" key="3">
    <source>
        <dbReference type="Proteomes" id="UP000315343"/>
    </source>
</evidence>
<feature type="transmembrane region" description="Helical" evidence="1">
    <location>
        <begin position="20"/>
        <end position="37"/>
    </location>
</feature>
<feature type="transmembrane region" description="Helical" evidence="1">
    <location>
        <begin position="196"/>
        <end position="214"/>
    </location>
</feature>
<keyword evidence="3" id="KW-1185">Reference proteome</keyword>
<evidence type="ECO:0000313" key="2">
    <source>
        <dbReference type="EMBL" id="TWH83887.1"/>
    </source>
</evidence>
<keyword evidence="1" id="KW-1133">Transmembrane helix</keyword>
<keyword evidence="1" id="KW-0472">Membrane</keyword>
<sequence length="423" mass="46093">MQREFGKKGLNYIFRNDTLIRILMVFPTVLLIFAFIYDSPTYIFSGIHKIVVSPDILLTDYLETGGLGAAFLNASLLTFANILIIYKLKAKINGPIIAALLTITGFSFFGKNIFNVWPIYLGGILYSRYRKTEFKNILIVMMFSTALAPIVTELSFGLHLTPYLRLPIGIVTGILSGFVATPLSANMNKLHDGYNLYNMGFTAGLIGTIFNSLLKSFNINIAQQKILSTEYDATLKLILLFFFLFLIVLGFLGNGRSFNGYERILKRSGRLVTDFTQHDGYSLTFLNMGIMGLLSMLFVIILGGVFNGPVFGSVLTVSGFSAFGKHPKNTIPIMAGVFLAGALKIWDLNATGVIIAGLFGTTLAPIAGKYGFLAGVVAGFLHLSVVMNVGIIHGGINLYNNGFSGGIVASLMFPVLEALKKGE</sequence>
<feature type="transmembrane region" description="Helical" evidence="1">
    <location>
        <begin position="67"/>
        <end position="86"/>
    </location>
</feature>
<name>A0A562JKV9_9FIRM</name>
<feature type="transmembrane region" description="Helical" evidence="1">
    <location>
        <begin position="137"/>
        <end position="156"/>
    </location>
</feature>
<dbReference type="AlphaFoldDB" id="A0A562JKV9"/>
<gene>
    <name evidence="2" type="ORF">LY60_00504</name>
</gene>
<feature type="transmembrane region" description="Helical" evidence="1">
    <location>
        <begin position="98"/>
        <end position="117"/>
    </location>
</feature>
<comment type="caution">
    <text evidence="2">The sequence shown here is derived from an EMBL/GenBank/DDBJ whole genome shotgun (WGS) entry which is preliminary data.</text>
</comment>
<dbReference type="Proteomes" id="UP000315343">
    <property type="component" value="Unassembled WGS sequence"/>
</dbReference>
<feature type="transmembrane region" description="Helical" evidence="1">
    <location>
        <begin position="335"/>
        <end position="359"/>
    </location>
</feature>
<proteinExistence type="predicted"/>